<protein>
    <submittedName>
        <fullName evidence="2">Uncharacterized protein</fullName>
    </submittedName>
</protein>
<name>A0A6C0LT79_9ZZZZ</name>
<proteinExistence type="predicted"/>
<dbReference type="EMBL" id="MN740541">
    <property type="protein sequence ID" value="QHU32764.1"/>
    <property type="molecule type" value="Genomic_DNA"/>
</dbReference>
<reference evidence="2" key="1">
    <citation type="journal article" date="2020" name="Nature">
        <title>Giant virus diversity and host interactions through global metagenomics.</title>
        <authorList>
            <person name="Schulz F."/>
            <person name="Roux S."/>
            <person name="Paez-Espino D."/>
            <person name="Jungbluth S."/>
            <person name="Walsh D.A."/>
            <person name="Denef V.J."/>
            <person name="McMahon K.D."/>
            <person name="Konstantinidis K.T."/>
            <person name="Eloe-Fadrosh E.A."/>
            <person name="Kyrpides N.C."/>
            <person name="Woyke T."/>
        </authorList>
    </citation>
    <scope>NUCLEOTIDE SEQUENCE</scope>
    <source>
        <strain evidence="2">GVMAG-M-3300027969-2</strain>
    </source>
</reference>
<evidence type="ECO:0000256" key="1">
    <source>
        <dbReference type="SAM" id="MobiDB-lite"/>
    </source>
</evidence>
<evidence type="ECO:0000313" key="2">
    <source>
        <dbReference type="EMBL" id="QHU32764.1"/>
    </source>
</evidence>
<organism evidence="2">
    <name type="scientific">viral metagenome</name>
    <dbReference type="NCBI Taxonomy" id="1070528"/>
    <lineage>
        <taxon>unclassified sequences</taxon>
        <taxon>metagenomes</taxon>
        <taxon>organismal metagenomes</taxon>
    </lineage>
</organism>
<feature type="region of interest" description="Disordered" evidence="1">
    <location>
        <begin position="1"/>
        <end position="34"/>
    </location>
</feature>
<dbReference type="AlphaFoldDB" id="A0A6C0LT79"/>
<feature type="compositionally biased region" description="Basic residues" evidence="1">
    <location>
        <begin position="1"/>
        <end position="32"/>
    </location>
</feature>
<sequence length="85" mass="9671">MANSKSRRNIRSKRNLSKKNKSRKNRKSRRVKGGIFGIPDMGIYKSVQKMGILPTCCEQNKKIAQINKENNSNLPLHNCPETCAL</sequence>
<accession>A0A6C0LT79</accession>